<protein>
    <submittedName>
        <fullName evidence="2">Reverse transcriptase domain-containing protein</fullName>
    </submittedName>
</protein>
<dbReference type="Pfam" id="PF17919">
    <property type="entry name" value="RT_RNaseH_2"/>
    <property type="match status" value="1"/>
</dbReference>
<dbReference type="Proteomes" id="UP001151760">
    <property type="component" value="Unassembled WGS sequence"/>
</dbReference>
<dbReference type="SUPFAM" id="SSF56672">
    <property type="entry name" value="DNA/RNA polymerases"/>
    <property type="match status" value="1"/>
</dbReference>
<evidence type="ECO:0000313" key="3">
    <source>
        <dbReference type="Proteomes" id="UP001151760"/>
    </source>
</evidence>
<dbReference type="GO" id="GO:0003964">
    <property type="term" value="F:RNA-directed DNA polymerase activity"/>
    <property type="evidence" value="ECO:0007669"/>
    <property type="project" value="UniProtKB-KW"/>
</dbReference>
<dbReference type="PANTHER" id="PTHR34072:SF52">
    <property type="entry name" value="RIBONUCLEASE H"/>
    <property type="match status" value="1"/>
</dbReference>
<sequence>MVTRSTLPQANINGIHVDPSKIEAVKNWKAPKTPSEIRSFLGLAGAKQDEAFQTLKENLCNASILSLPYGPDDFVVYCDVSNQVFRCILMQRGKVIAYASHQLKIHEKNYITHDLELGKANVVADALSRKERVKPRRVRAMSMTVQSGVNDKILVAQSEVSKEENAPAEMMRSLDQQMEKIRKMVPMLPTAMPFDVDTKRISIRHCEILNSITLNVLSRSDDNA</sequence>
<dbReference type="InterPro" id="IPR043502">
    <property type="entry name" value="DNA/RNA_pol_sf"/>
</dbReference>
<dbReference type="PANTHER" id="PTHR34072">
    <property type="entry name" value="ENZYMATIC POLYPROTEIN-RELATED"/>
    <property type="match status" value="1"/>
</dbReference>
<reference evidence="2" key="1">
    <citation type="journal article" date="2022" name="Int. J. Mol. Sci.">
        <title>Draft Genome of Tanacetum Coccineum: Genomic Comparison of Closely Related Tanacetum-Family Plants.</title>
        <authorList>
            <person name="Yamashiro T."/>
            <person name="Shiraishi A."/>
            <person name="Nakayama K."/>
            <person name="Satake H."/>
        </authorList>
    </citation>
    <scope>NUCLEOTIDE SEQUENCE</scope>
</reference>
<organism evidence="2 3">
    <name type="scientific">Tanacetum coccineum</name>
    <dbReference type="NCBI Taxonomy" id="301880"/>
    <lineage>
        <taxon>Eukaryota</taxon>
        <taxon>Viridiplantae</taxon>
        <taxon>Streptophyta</taxon>
        <taxon>Embryophyta</taxon>
        <taxon>Tracheophyta</taxon>
        <taxon>Spermatophyta</taxon>
        <taxon>Magnoliopsida</taxon>
        <taxon>eudicotyledons</taxon>
        <taxon>Gunneridae</taxon>
        <taxon>Pentapetalae</taxon>
        <taxon>asterids</taxon>
        <taxon>campanulids</taxon>
        <taxon>Asterales</taxon>
        <taxon>Asteraceae</taxon>
        <taxon>Asteroideae</taxon>
        <taxon>Anthemideae</taxon>
        <taxon>Anthemidinae</taxon>
        <taxon>Tanacetum</taxon>
    </lineage>
</organism>
<dbReference type="EMBL" id="BQNB010019253">
    <property type="protein sequence ID" value="GJT83334.1"/>
    <property type="molecule type" value="Genomic_DNA"/>
</dbReference>
<evidence type="ECO:0000259" key="1">
    <source>
        <dbReference type="Pfam" id="PF17919"/>
    </source>
</evidence>
<dbReference type="Gene3D" id="3.30.70.270">
    <property type="match status" value="1"/>
</dbReference>
<gene>
    <name evidence="2" type="ORF">Tco_1057676</name>
</gene>
<dbReference type="InterPro" id="IPR043128">
    <property type="entry name" value="Rev_trsase/Diguanyl_cyclase"/>
</dbReference>
<proteinExistence type="predicted"/>
<keyword evidence="2" id="KW-0808">Transferase</keyword>
<name>A0ABQ5H6A0_9ASTR</name>
<keyword evidence="3" id="KW-1185">Reference proteome</keyword>
<reference evidence="2" key="2">
    <citation type="submission" date="2022-01" db="EMBL/GenBank/DDBJ databases">
        <authorList>
            <person name="Yamashiro T."/>
            <person name="Shiraishi A."/>
            <person name="Satake H."/>
            <person name="Nakayama K."/>
        </authorList>
    </citation>
    <scope>NUCLEOTIDE SEQUENCE</scope>
</reference>
<keyword evidence="2" id="KW-0548">Nucleotidyltransferase</keyword>
<keyword evidence="2" id="KW-0695">RNA-directed DNA polymerase</keyword>
<comment type="caution">
    <text evidence="2">The sequence shown here is derived from an EMBL/GenBank/DDBJ whole genome shotgun (WGS) entry which is preliminary data.</text>
</comment>
<feature type="domain" description="Reverse transcriptase/retrotransposon-derived protein RNase H-like" evidence="1">
    <location>
        <begin position="47"/>
        <end position="117"/>
    </location>
</feature>
<evidence type="ECO:0000313" key="2">
    <source>
        <dbReference type="EMBL" id="GJT83334.1"/>
    </source>
</evidence>
<dbReference type="InterPro" id="IPR041577">
    <property type="entry name" value="RT_RNaseH_2"/>
</dbReference>
<accession>A0ABQ5H6A0</accession>